<proteinExistence type="predicted"/>
<dbReference type="Gene3D" id="1.20.90.10">
    <property type="entry name" value="Phospholipase A2 domain"/>
    <property type="match status" value="1"/>
</dbReference>
<keyword evidence="1" id="KW-0732">Signal</keyword>
<dbReference type="EMBL" id="WVTA01000018">
    <property type="protein sequence ID" value="KAK3197568.1"/>
    <property type="molecule type" value="Genomic_DNA"/>
</dbReference>
<dbReference type="GO" id="GO:0004623">
    <property type="term" value="F:phospholipase A2 activity"/>
    <property type="evidence" value="ECO:0007669"/>
    <property type="project" value="InterPro"/>
</dbReference>
<evidence type="ECO:0000313" key="3">
    <source>
        <dbReference type="Proteomes" id="UP001280581"/>
    </source>
</evidence>
<evidence type="ECO:0000313" key="2">
    <source>
        <dbReference type="EMBL" id="KAK3197568.1"/>
    </source>
</evidence>
<keyword evidence="3" id="KW-1185">Reference proteome</keyword>
<dbReference type="PANTHER" id="PTHR40787">
    <property type="entry name" value="SECRETED PROTEIN"/>
    <property type="match status" value="1"/>
</dbReference>
<reference evidence="2 3" key="1">
    <citation type="submission" date="2021-02" db="EMBL/GenBank/DDBJ databases">
        <title>Genome assembly of Pseudopithomyces chartarum.</title>
        <authorList>
            <person name="Jauregui R."/>
            <person name="Singh J."/>
            <person name="Voisey C."/>
        </authorList>
    </citation>
    <scope>NUCLEOTIDE SEQUENCE [LARGE SCALE GENOMIC DNA]</scope>
    <source>
        <strain evidence="2 3">AGR01</strain>
    </source>
</reference>
<dbReference type="Proteomes" id="UP001280581">
    <property type="component" value="Unassembled WGS sequence"/>
</dbReference>
<dbReference type="Pfam" id="PF09056">
    <property type="entry name" value="Phospholip_A2_3"/>
    <property type="match status" value="1"/>
</dbReference>
<dbReference type="PANTHER" id="PTHR40787:SF3">
    <property type="entry name" value="PROTEIN TRANSPORT PROTEIN SEC39"/>
    <property type="match status" value="1"/>
</dbReference>
<evidence type="ECO:0000256" key="1">
    <source>
        <dbReference type="SAM" id="SignalP"/>
    </source>
</evidence>
<name>A0AAN6LNK4_9PLEO</name>
<comment type="caution">
    <text evidence="2">The sequence shown here is derived from an EMBL/GenBank/DDBJ whole genome shotgun (WGS) entry which is preliminary data.</text>
</comment>
<dbReference type="GO" id="GO:0050482">
    <property type="term" value="P:arachidonate secretion"/>
    <property type="evidence" value="ECO:0007669"/>
    <property type="project" value="InterPro"/>
</dbReference>
<dbReference type="AlphaFoldDB" id="A0AAN6LNK4"/>
<sequence>MRFSLLSIAAIVSSAVAAPAESLEVRETAVQATDRLVFSSTISQFITARNARNPSTVDWSSDGCSSSPDNPLGFNFENSCYRHDFGYRNFKAQSRFSDASRCANKLRIDTNFKTDLYNQCNNETLTSVCKKLADVYYAAVRAFGKKKGAEVLAAAQLAAQDDIAAEVARRAAEKA</sequence>
<gene>
    <name evidence="2" type="ORF">GRF29_216g622497</name>
</gene>
<accession>A0AAN6LNK4</accession>
<feature type="chain" id="PRO_5042998175" evidence="1">
    <location>
        <begin position="23"/>
        <end position="175"/>
    </location>
</feature>
<organism evidence="2 3">
    <name type="scientific">Pseudopithomyces chartarum</name>
    <dbReference type="NCBI Taxonomy" id="1892770"/>
    <lineage>
        <taxon>Eukaryota</taxon>
        <taxon>Fungi</taxon>
        <taxon>Dikarya</taxon>
        <taxon>Ascomycota</taxon>
        <taxon>Pezizomycotina</taxon>
        <taxon>Dothideomycetes</taxon>
        <taxon>Pleosporomycetidae</taxon>
        <taxon>Pleosporales</taxon>
        <taxon>Massarineae</taxon>
        <taxon>Didymosphaeriaceae</taxon>
        <taxon>Pseudopithomyces</taxon>
    </lineage>
</organism>
<feature type="signal peptide" evidence="1">
    <location>
        <begin position="1"/>
        <end position="22"/>
    </location>
</feature>
<dbReference type="GO" id="GO:0006644">
    <property type="term" value="P:phospholipid metabolic process"/>
    <property type="evidence" value="ECO:0007669"/>
    <property type="project" value="InterPro"/>
</dbReference>
<dbReference type="SUPFAM" id="SSF48619">
    <property type="entry name" value="Phospholipase A2, PLA2"/>
    <property type="match status" value="1"/>
</dbReference>
<dbReference type="InterPro" id="IPR015141">
    <property type="entry name" value="PLipase_A2_prok/fun"/>
</dbReference>
<protein>
    <submittedName>
        <fullName evidence="2">Uncharacterized protein</fullName>
    </submittedName>
</protein>
<dbReference type="InterPro" id="IPR036444">
    <property type="entry name" value="PLipase_A2_dom_sf"/>
</dbReference>